<dbReference type="InterPro" id="IPR057268">
    <property type="entry name" value="Ribosomal_L18"/>
</dbReference>
<reference evidence="7" key="1">
    <citation type="submission" date="2009-08" db="EMBL/GenBank/DDBJ databases">
        <title>Annotation of Salpingoeca rosetta.</title>
        <authorList>
            <consortium name="The Broad Institute Genome Sequencing Platform"/>
            <person name="Russ C."/>
            <person name="Cuomo C."/>
            <person name="Burger G."/>
            <person name="Gray M.W."/>
            <person name="Holland P.W.H."/>
            <person name="King N."/>
            <person name="Lang F.B.F."/>
            <person name="Roger A.J."/>
            <person name="Ruiz-Trillo I."/>
            <person name="Young S.K."/>
            <person name="Zeng Q."/>
            <person name="Gargeya S."/>
            <person name="Alvarado L."/>
            <person name="Berlin A."/>
            <person name="Chapman S.B."/>
            <person name="Chen Z."/>
            <person name="Freedman E."/>
            <person name="Gellesch M."/>
            <person name="Goldberg J."/>
            <person name="Griggs A."/>
            <person name="Gujja S."/>
            <person name="Heilman E."/>
            <person name="Heiman D."/>
            <person name="Howarth C."/>
            <person name="Mehta T."/>
            <person name="Neiman D."/>
            <person name="Pearson M."/>
            <person name="Roberts A."/>
            <person name="Saif S."/>
            <person name="Shea T."/>
            <person name="Shenoy N."/>
            <person name="Sisk P."/>
            <person name="Stolte C."/>
            <person name="Sykes S."/>
            <person name="White J."/>
            <person name="Yandava C."/>
            <person name="Haas B."/>
            <person name="Nusbaum C."/>
            <person name="Birren B."/>
        </authorList>
    </citation>
    <scope>NUCLEOTIDE SEQUENCE [LARGE SCALE GENOMIC DNA]</scope>
    <source>
        <strain evidence="7">ATCC 50818</strain>
    </source>
</reference>
<accession>F2UPE9</accession>
<dbReference type="GO" id="GO:0008097">
    <property type="term" value="F:5S rRNA binding"/>
    <property type="evidence" value="ECO:0007669"/>
    <property type="project" value="TreeGrafter"/>
</dbReference>
<keyword evidence="8" id="KW-1185">Reference proteome</keyword>
<evidence type="ECO:0000256" key="5">
    <source>
        <dbReference type="ARBA" id="ARBA00023274"/>
    </source>
</evidence>
<name>F2UPE9_SALR5</name>
<organism evidence="8">
    <name type="scientific">Salpingoeca rosetta (strain ATCC 50818 / BSB-021)</name>
    <dbReference type="NCBI Taxonomy" id="946362"/>
    <lineage>
        <taxon>Eukaryota</taxon>
        <taxon>Choanoflagellata</taxon>
        <taxon>Craspedida</taxon>
        <taxon>Salpingoecidae</taxon>
        <taxon>Salpingoeca</taxon>
    </lineage>
</organism>
<dbReference type="InterPro" id="IPR036967">
    <property type="entry name" value="Ribosomal_uS11_sf"/>
</dbReference>
<dbReference type="InterPro" id="IPR005484">
    <property type="entry name" value="Ribosomal_uL18_bac/plant/anim"/>
</dbReference>
<dbReference type="InParanoid" id="F2UPE9"/>
<dbReference type="Proteomes" id="UP000007799">
    <property type="component" value="Unassembled WGS sequence"/>
</dbReference>
<dbReference type="STRING" id="946362.F2UPE9"/>
<dbReference type="GO" id="GO:0006412">
    <property type="term" value="P:translation"/>
    <property type="evidence" value="ECO:0007669"/>
    <property type="project" value="InterPro"/>
</dbReference>
<comment type="subcellular location">
    <subcellularLocation>
        <location evidence="1">Mitochondrion</location>
    </subcellularLocation>
</comment>
<dbReference type="eggNOG" id="KOG3333">
    <property type="taxonomic scope" value="Eukaryota"/>
</dbReference>
<sequence>MSGKLCGGVVARLAKVPVSGVRAGAGVVQQTSALAQHGNCKRHTSSSSSSSTPTTPASSKYQQQTSTCGTFTLTNRNPRSAELLRQKHKPRGFGTSVQSFEFYHRLRFQKSNKHLTTTLETPGNQVWLTASTKEYNIQRHLYSYNSVTTARELAKIMARRLKESGIERVTWHTGKDGYRGKASAFIDSLRAQGITTKE</sequence>
<dbReference type="FunCoup" id="F2UPE9">
    <property type="interactions" value="982"/>
</dbReference>
<evidence type="ECO:0000256" key="4">
    <source>
        <dbReference type="ARBA" id="ARBA00023128"/>
    </source>
</evidence>
<gene>
    <name evidence="7" type="ORF">PTSG_10075</name>
</gene>
<dbReference type="Gene3D" id="3.30.420.80">
    <property type="entry name" value="Ribosomal protein S11"/>
    <property type="match status" value="1"/>
</dbReference>
<dbReference type="GO" id="GO:1990904">
    <property type="term" value="C:ribonucleoprotein complex"/>
    <property type="evidence" value="ECO:0007669"/>
    <property type="project" value="UniProtKB-KW"/>
</dbReference>
<dbReference type="CDD" id="cd00432">
    <property type="entry name" value="Ribosomal_L18_L5e"/>
    <property type="match status" value="1"/>
</dbReference>
<evidence type="ECO:0000313" key="8">
    <source>
        <dbReference type="Proteomes" id="UP000007799"/>
    </source>
</evidence>
<evidence type="ECO:0000256" key="1">
    <source>
        <dbReference type="ARBA" id="ARBA00004173"/>
    </source>
</evidence>
<dbReference type="GO" id="GO:0003735">
    <property type="term" value="F:structural constituent of ribosome"/>
    <property type="evidence" value="ECO:0007669"/>
    <property type="project" value="InterPro"/>
</dbReference>
<protein>
    <recommendedName>
        <fullName evidence="9">Ribosomal protein L18</fullName>
    </recommendedName>
</protein>
<dbReference type="EMBL" id="GL832986">
    <property type="protein sequence ID" value="EGD79504.1"/>
    <property type="molecule type" value="Genomic_DNA"/>
</dbReference>
<dbReference type="KEGG" id="sre:PTSG_10075"/>
<dbReference type="AlphaFoldDB" id="F2UPE9"/>
<keyword evidence="5" id="KW-0687">Ribonucleoprotein</keyword>
<dbReference type="PANTHER" id="PTHR12899">
    <property type="entry name" value="39S RIBOSOMAL PROTEIN L18, MITOCHONDRIAL"/>
    <property type="match status" value="1"/>
</dbReference>
<keyword evidence="3" id="KW-0689">Ribosomal protein</keyword>
<comment type="similarity">
    <text evidence="2">Belongs to the universal ribosomal protein uL18 family.</text>
</comment>
<proteinExistence type="inferred from homology"/>
<dbReference type="GO" id="GO:0005840">
    <property type="term" value="C:ribosome"/>
    <property type="evidence" value="ECO:0007669"/>
    <property type="project" value="UniProtKB-KW"/>
</dbReference>
<feature type="compositionally biased region" description="Low complexity" evidence="6">
    <location>
        <begin position="45"/>
        <end position="59"/>
    </location>
</feature>
<dbReference type="OrthoDB" id="1932324at2759"/>
<dbReference type="GeneID" id="16069527"/>
<evidence type="ECO:0000256" key="3">
    <source>
        <dbReference type="ARBA" id="ARBA00022980"/>
    </source>
</evidence>
<dbReference type="Pfam" id="PF00861">
    <property type="entry name" value="Ribosomal_L18p"/>
    <property type="match status" value="1"/>
</dbReference>
<dbReference type="PANTHER" id="PTHR12899:SF3">
    <property type="entry name" value="LARGE RIBOSOMAL SUBUNIT PROTEIN UL18M"/>
    <property type="match status" value="1"/>
</dbReference>
<evidence type="ECO:0008006" key="9">
    <source>
        <dbReference type="Google" id="ProtNLM"/>
    </source>
</evidence>
<dbReference type="OMA" id="APTHREG"/>
<dbReference type="GO" id="GO:0005739">
    <property type="term" value="C:mitochondrion"/>
    <property type="evidence" value="ECO:0007669"/>
    <property type="project" value="UniProtKB-SubCell"/>
</dbReference>
<evidence type="ECO:0000256" key="6">
    <source>
        <dbReference type="SAM" id="MobiDB-lite"/>
    </source>
</evidence>
<dbReference type="SUPFAM" id="SSF53137">
    <property type="entry name" value="Translational machinery components"/>
    <property type="match status" value="1"/>
</dbReference>
<dbReference type="RefSeq" id="XP_004988985.1">
    <property type="nucleotide sequence ID" value="XM_004988928.1"/>
</dbReference>
<feature type="region of interest" description="Disordered" evidence="6">
    <location>
        <begin position="34"/>
        <end position="74"/>
    </location>
</feature>
<evidence type="ECO:0000313" key="7">
    <source>
        <dbReference type="EMBL" id="EGD79504.1"/>
    </source>
</evidence>
<feature type="compositionally biased region" description="Polar residues" evidence="6">
    <location>
        <begin position="60"/>
        <end position="74"/>
    </location>
</feature>
<evidence type="ECO:0000256" key="2">
    <source>
        <dbReference type="ARBA" id="ARBA00007116"/>
    </source>
</evidence>
<keyword evidence="4" id="KW-0496">Mitochondrion</keyword>